<dbReference type="InterPro" id="IPR015946">
    <property type="entry name" value="KH_dom-like_a/b"/>
</dbReference>
<dbReference type="EMBL" id="FZNM01000018">
    <property type="protein sequence ID" value="SNR70161.1"/>
    <property type="molecule type" value="Genomic_DNA"/>
</dbReference>
<reference evidence="4 6" key="3">
    <citation type="submission" date="2019-02" db="EMBL/GenBank/DDBJ databases">
        <authorList>
            <person name="Zhang G."/>
        </authorList>
    </citation>
    <scope>NUCLEOTIDE SEQUENCE [LARGE SCALE GENOMIC DNA]</scope>
    <source>
        <strain evidence="4 6">CMB17</strain>
    </source>
</reference>
<dbReference type="OrthoDB" id="9797508at2"/>
<dbReference type="InterPro" id="IPR003718">
    <property type="entry name" value="OsmC/Ohr_fam"/>
</dbReference>
<evidence type="ECO:0000313" key="5">
    <source>
        <dbReference type="Proteomes" id="UP000198409"/>
    </source>
</evidence>
<reference evidence="5" key="2">
    <citation type="submission" date="2017-06" db="EMBL/GenBank/DDBJ databases">
        <authorList>
            <person name="Varghese N."/>
            <person name="Submissions S."/>
        </authorList>
    </citation>
    <scope>NUCLEOTIDE SEQUENCE [LARGE SCALE GENOMIC DNA]</scope>
    <source>
        <strain evidence="5">DSM 26170</strain>
    </source>
</reference>
<sequence length="155" mass="16296">MGVIYKTSATASHEGRNGKARSDDGLLDLSLAFPRELGGAGGATNPEQLFAAGYAACFTSAIQLVARENKMSLGSPEVTCNAGLESAPDGKFRLFAGLDVSLPGASRDDAETALREAHAICPYSRAVRGNVDVTLRLTRWKDHDGSDAPLELSQS</sequence>
<dbReference type="Proteomes" id="UP000292859">
    <property type="component" value="Unassembled WGS sequence"/>
</dbReference>
<evidence type="ECO:0000313" key="6">
    <source>
        <dbReference type="Proteomes" id="UP000292859"/>
    </source>
</evidence>
<evidence type="ECO:0000313" key="4">
    <source>
        <dbReference type="EMBL" id="TBN46645.1"/>
    </source>
</evidence>
<reference evidence="3" key="1">
    <citation type="submission" date="2017-06" db="EMBL/GenBank/DDBJ databases">
        <authorList>
            <person name="Kim H.J."/>
            <person name="Triplett B.A."/>
        </authorList>
    </citation>
    <scope>NUCLEOTIDE SEQUENCE [LARGE SCALE GENOMIC DNA]</scope>
    <source>
        <strain evidence="3">DSM 26170</strain>
    </source>
</reference>
<evidence type="ECO:0000256" key="1">
    <source>
        <dbReference type="ARBA" id="ARBA00007378"/>
    </source>
</evidence>
<dbReference type="EMBL" id="SIRL01000017">
    <property type="protein sequence ID" value="TBN46645.1"/>
    <property type="molecule type" value="Genomic_DNA"/>
</dbReference>
<evidence type="ECO:0000256" key="2">
    <source>
        <dbReference type="SAM" id="MobiDB-lite"/>
    </source>
</evidence>
<dbReference type="SUPFAM" id="SSF82784">
    <property type="entry name" value="OsmC-like"/>
    <property type="match status" value="1"/>
</dbReference>
<comment type="similarity">
    <text evidence="1">Belongs to the OsmC/Ohr family.</text>
</comment>
<feature type="region of interest" description="Disordered" evidence="2">
    <location>
        <begin position="1"/>
        <end position="21"/>
    </location>
</feature>
<dbReference type="AlphaFoldDB" id="A0A238YHG7"/>
<dbReference type="InterPro" id="IPR036102">
    <property type="entry name" value="OsmC/Ohrsf"/>
</dbReference>
<dbReference type="InterPro" id="IPR019953">
    <property type="entry name" value="OHR"/>
</dbReference>
<name>A0A238YHG7_9RHOB</name>
<accession>A0A238YHG7</accession>
<dbReference type="Proteomes" id="UP000198409">
    <property type="component" value="Unassembled WGS sequence"/>
</dbReference>
<protein>
    <submittedName>
        <fullName evidence="4">Organic hydroperoxide resistance protein</fullName>
    </submittedName>
    <submittedName>
        <fullName evidence="3">Peroxiredoxin, Ohr subfamily</fullName>
    </submittedName>
</protein>
<proteinExistence type="inferred from homology"/>
<evidence type="ECO:0000313" key="3">
    <source>
        <dbReference type="EMBL" id="SNR70161.1"/>
    </source>
</evidence>
<dbReference type="Gene3D" id="3.30.300.20">
    <property type="match status" value="1"/>
</dbReference>
<dbReference type="Pfam" id="PF02566">
    <property type="entry name" value="OsmC"/>
    <property type="match status" value="1"/>
</dbReference>
<dbReference type="NCBIfam" id="TIGR03561">
    <property type="entry name" value="organ_hyd_perox"/>
    <property type="match status" value="1"/>
</dbReference>
<dbReference type="GO" id="GO:0006979">
    <property type="term" value="P:response to oxidative stress"/>
    <property type="evidence" value="ECO:0007669"/>
    <property type="project" value="InterPro"/>
</dbReference>
<dbReference type="PANTHER" id="PTHR33797">
    <property type="entry name" value="ORGANIC HYDROPEROXIDE RESISTANCE PROTEIN-LIKE"/>
    <property type="match status" value="1"/>
</dbReference>
<dbReference type="Gene3D" id="2.20.25.10">
    <property type="match status" value="1"/>
</dbReference>
<organism evidence="3 5">
    <name type="scientific">Paracoccus sediminis</name>
    <dbReference type="NCBI Taxonomy" id="1214787"/>
    <lineage>
        <taxon>Bacteria</taxon>
        <taxon>Pseudomonadati</taxon>
        <taxon>Pseudomonadota</taxon>
        <taxon>Alphaproteobacteria</taxon>
        <taxon>Rhodobacterales</taxon>
        <taxon>Paracoccaceae</taxon>
        <taxon>Paracoccus</taxon>
    </lineage>
</organism>
<dbReference type="RefSeq" id="WP_089389298.1">
    <property type="nucleotide sequence ID" value="NZ_FZNM01000018.1"/>
</dbReference>
<gene>
    <name evidence="4" type="ORF">EYF88_16430</name>
    <name evidence="3" type="ORF">SAMN06265378_11834</name>
</gene>
<dbReference type="PANTHER" id="PTHR33797:SF2">
    <property type="entry name" value="ORGANIC HYDROPEROXIDE RESISTANCE PROTEIN-LIKE"/>
    <property type="match status" value="1"/>
</dbReference>
<keyword evidence="6" id="KW-1185">Reference proteome</keyword>